<evidence type="ECO:0000256" key="2">
    <source>
        <dbReference type="ARBA" id="ARBA00022679"/>
    </source>
</evidence>
<gene>
    <name evidence="8" type="ORF">M231_06901</name>
</gene>
<keyword evidence="5" id="KW-0067">ATP-binding</keyword>
<dbReference type="Gene3D" id="3.20.200.10">
    <property type="entry name" value="MHCK/EF2 kinase"/>
    <property type="match status" value="1"/>
</dbReference>
<dbReference type="GO" id="GO:0005524">
    <property type="term" value="F:ATP binding"/>
    <property type="evidence" value="ECO:0007669"/>
    <property type="project" value="UniProtKB-KW"/>
</dbReference>
<feature type="compositionally biased region" description="Polar residues" evidence="6">
    <location>
        <begin position="497"/>
        <end position="507"/>
    </location>
</feature>
<accession>A0A4Q1BG44</accession>
<dbReference type="VEuPathDB" id="FungiDB:TREMEDRAFT_34670"/>
<dbReference type="InterPro" id="IPR051852">
    <property type="entry name" value="Alpha-type_PK"/>
</dbReference>
<keyword evidence="1" id="KW-0723">Serine/threonine-protein kinase</keyword>
<dbReference type="GO" id="GO:1903013">
    <property type="term" value="P:response to differentiation-inducing factor 1"/>
    <property type="evidence" value="ECO:0007669"/>
    <property type="project" value="TreeGrafter"/>
</dbReference>
<dbReference type="AlphaFoldDB" id="A0A4Q1BG44"/>
<dbReference type="Pfam" id="PF02816">
    <property type="entry name" value="Alpha_kinase"/>
    <property type="match status" value="1"/>
</dbReference>
<feature type="compositionally biased region" description="Basic residues" evidence="6">
    <location>
        <begin position="532"/>
        <end position="545"/>
    </location>
</feature>
<keyword evidence="3" id="KW-0547">Nucleotide-binding</keyword>
<dbReference type="InterPro" id="IPR004166">
    <property type="entry name" value="a-kinase_dom"/>
</dbReference>
<dbReference type="SMART" id="SM00811">
    <property type="entry name" value="Alpha_kinase"/>
    <property type="match status" value="1"/>
</dbReference>
<evidence type="ECO:0000259" key="7">
    <source>
        <dbReference type="PROSITE" id="PS51158"/>
    </source>
</evidence>
<keyword evidence="4" id="KW-0418">Kinase</keyword>
<evidence type="ECO:0000313" key="8">
    <source>
        <dbReference type="EMBL" id="RXK35853.1"/>
    </source>
</evidence>
<dbReference type="InterPro" id="IPR011009">
    <property type="entry name" value="Kinase-like_dom_sf"/>
</dbReference>
<name>A0A4Q1BG44_TREME</name>
<protein>
    <recommendedName>
        <fullName evidence="7">Alpha-type protein kinase domain-containing protein</fullName>
    </recommendedName>
</protein>
<dbReference type="PANTHER" id="PTHR45992">
    <property type="entry name" value="EUKARYOTIC ELONGATION FACTOR 2 KINASE-RELATED"/>
    <property type="match status" value="1"/>
</dbReference>
<evidence type="ECO:0000256" key="3">
    <source>
        <dbReference type="ARBA" id="ARBA00022741"/>
    </source>
</evidence>
<feature type="domain" description="Alpha-type protein kinase" evidence="7">
    <location>
        <begin position="260"/>
        <end position="482"/>
    </location>
</feature>
<evidence type="ECO:0000256" key="4">
    <source>
        <dbReference type="ARBA" id="ARBA00022777"/>
    </source>
</evidence>
<reference evidence="8 9" key="1">
    <citation type="submission" date="2016-06" db="EMBL/GenBank/DDBJ databases">
        <title>Evolution of pathogenesis and genome organization in the Tremellales.</title>
        <authorList>
            <person name="Cuomo C."/>
            <person name="Litvintseva A."/>
            <person name="Heitman J."/>
            <person name="Chen Y."/>
            <person name="Sun S."/>
            <person name="Springer D."/>
            <person name="Dromer F."/>
            <person name="Young S."/>
            <person name="Zeng Q."/>
            <person name="Chapman S."/>
            <person name="Gujja S."/>
            <person name="Saif S."/>
            <person name="Birren B."/>
        </authorList>
    </citation>
    <scope>NUCLEOTIDE SEQUENCE [LARGE SCALE GENOMIC DNA]</scope>
    <source>
        <strain evidence="8 9">ATCC 28783</strain>
    </source>
</reference>
<dbReference type="EMBL" id="SDIL01000119">
    <property type="protein sequence ID" value="RXK35853.1"/>
    <property type="molecule type" value="Genomic_DNA"/>
</dbReference>
<organism evidence="8 9">
    <name type="scientific">Tremella mesenterica</name>
    <name type="common">Jelly fungus</name>
    <dbReference type="NCBI Taxonomy" id="5217"/>
    <lineage>
        <taxon>Eukaryota</taxon>
        <taxon>Fungi</taxon>
        <taxon>Dikarya</taxon>
        <taxon>Basidiomycota</taxon>
        <taxon>Agaricomycotina</taxon>
        <taxon>Tremellomycetes</taxon>
        <taxon>Tremellales</taxon>
        <taxon>Tremellaceae</taxon>
        <taxon>Tremella</taxon>
    </lineage>
</organism>
<dbReference type="Proteomes" id="UP000289152">
    <property type="component" value="Unassembled WGS sequence"/>
</dbReference>
<dbReference type="OrthoDB" id="2744370at2759"/>
<dbReference type="PROSITE" id="PS51158">
    <property type="entry name" value="ALPHA_KINASE"/>
    <property type="match status" value="1"/>
</dbReference>
<evidence type="ECO:0000256" key="6">
    <source>
        <dbReference type="SAM" id="MobiDB-lite"/>
    </source>
</evidence>
<dbReference type="SUPFAM" id="SSF56112">
    <property type="entry name" value="Protein kinase-like (PK-like)"/>
    <property type="match status" value="1"/>
</dbReference>
<proteinExistence type="predicted"/>
<keyword evidence="2" id="KW-0808">Transferase</keyword>
<sequence>MWTLPDARNETKLSRTRGSSEALEGAQQAYRAEAQETRLRKEASVAPRNAAMQQIHNMVPTRRVTPQSSFNAGANVEVIFNYKEKKSFGGQATQIEVMSFSSARDNVMRDVLGRMVKMVQSKFWDDGQDHSAGFIDLNIKNVATLHYSKHGSRIDDEDLNLTLNNFINLAKSRQLLQARDTQANSRTLSLSLKVRADLVTILDNVEGIPPTTQHTASEGRSILARSTTPRYMSKLPIPRSQQPSDHGVVHVVNILTPSQNSDGDDIEWNEHDELATLTVGEEQLGAGQMKAVYPANLSGDMPGMDSHAPLVAKTLHGHLYSSHEELLALVKKEVEIHCWTALWAEEFNRRVQECKLVAAVGISVSVCGIAENKERGVWLIESFRRAPIKRFSGTLEVNRGKTRADLTVAAFVHLAFLASQETMLVADIEGWLLPEGVKIFDPMIHSTRGTFGLGDQGAKAIEEYRVNHECNSFCLQLGLAALQLSNPNDEIVDDSGGSINPDGSTLSDDSHRELQKDSGGNRGPGSNQKSQSKSHKKGKGKKRARSLFEEEEEDRPIQVSSGEGSRRRFLTRKAAQAISRN</sequence>
<dbReference type="InParanoid" id="A0A4Q1BG44"/>
<dbReference type="STRING" id="5217.A0A4Q1BG44"/>
<evidence type="ECO:0000256" key="5">
    <source>
        <dbReference type="ARBA" id="ARBA00022840"/>
    </source>
</evidence>
<feature type="region of interest" description="Disordered" evidence="6">
    <location>
        <begin position="492"/>
        <end position="581"/>
    </location>
</feature>
<keyword evidence="9" id="KW-1185">Reference proteome</keyword>
<dbReference type="CDD" id="cd04515">
    <property type="entry name" value="Alpha_kinase"/>
    <property type="match status" value="1"/>
</dbReference>
<evidence type="ECO:0000313" key="9">
    <source>
        <dbReference type="Proteomes" id="UP000289152"/>
    </source>
</evidence>
<comment type="caution">
    <text evidence="8">The sequence shown here is derived from an EMBL/GenBank/DDBJ whole genome shotgun (WGS) entry which is preliminary data.</text>
</comment>
<evidence type="ECO:0000256" key="1">
    <source>
        <dbReference type="ARBA" id="ARBA00022527"/>
    </source>
</evidence>
<dbReference type="PANTHER" id="PTHR45992:SF2">
    <property type="entry name" value="EUKARYOTIC ELONGATION FACTOR 2 KINASE"/>
    <property type="match status" value="1"/>
</dbReference>
<dbReference type="GO" id="GO:0031037">
    <property type="term" value="P:myosin II filament disassembly"/>
    <property type="evidence" value="ECO:0007669"/>
    <property type="project" value="TreeGrafter"/>
</dbReference>
<dbReference type="GO" id="GO:0004674">
    <property type="term" value="F:protein serine/threonine kinase activity"/>
    <property type="evidence" value="ECO:0007669"/>
    <property type="project" value="UniProtKB-KW"/>
</dbReference>
<feature type="region of interest" description="Disordered" evidence="6">
    <location>
        <begin position="1"/>
        <end position="27"/>
    </location>
</feature>